<evidence type="ECO:0000313" key="4">
    <source>
        <dbReference type="Proteomes" id="UP000294902"/>
    </source>
</evidence>
<gene>
    <name evidence="3" type="ORF">EDC18_11520</name>
</gene>
<dbReference type="RefSeq" id="WP_132254122.1">
    <property type="nucleotide sequence ID" value="NZ_SMAL01000015.1"/>
</dbReference>
<keyword evidence="1" id="KW-1133">Transmembrane helix</keyword>
<feature type="transmembrane region" description="Helical" evidence="1">
    <location>
        <begin position="133"/>
        <end position="153"/>
    </location>
</feature>
<keyword evidence="1" id="KW-0472">Membrane</keyword>
<accession>A0A4R3MIW1</accession>
<feature type="domain" description="Nucleoside transporter/FeoB GTPase Gate" evidence="2">
    <location>
        <begin position="42"/>
        <end position="151"/>
    </location>
</feature>
<sequence length="193" mass="21114">MLNYLWAYMIIIGIIVGAFTGNMPEVTQAAIDSSKDAVQLCITLVGVIAMWTGLMRIAEKAGIIRALTRKMRPILRFLFPDIPDNHPAKKYIATNMIANMLGLGWAATPPGLKAMEKLQELNPNKEVASNAMCTFLIINISSVQLLPINIIAYRSQYGSANPAEIIGPALLATMVSTLVGVIFAKLMLRRKKV</sequence>
<dbReference type="InterPro" id="IPR011642">
    <property type="entry name" value="Gate_dom"/>
</dbReference>
<dbReference type="Pfam" id="PF07670">
    <property type="entry name" value="Gate"/>
    <property type="match status" value="1"/>
</dbReference>
<dbReference type="AlphaFoldDB" id="A0A4R3MIW1"/>
<feature type="transmembrane region" description="Helical" evidence="1">
    <location>
        <begin position="6"/>
        <end position="25"/>
    </location>
</feature>
<evidence type="ECO:0000256" key="1">
    <source>
        <dbReference type="SAM" id="Phobius"/>
    </source>
</evidence>
<comment type="caution">
    <text evidence="3">The sequence shown here is derived from an EMBL/GenBank/DDBJ whole genome shotgun (WGS) entry which is preliminary data.</text>
</comment>
<protein>
    <submittedName>
        <fullName evidence="3">Spore maturation protein A</fullName>
    </submittedName>
</protein>
<organism evidence="3 4">
    <name type="scientific">Natranaerovirga pectinivora</name>
    <dbReference type="NCBI Taxonomy" id="682400"/>
    <lineage>
        <taxon>Bacteria</taxon>
        <taxon>Bacillati</taxon>
        <taxon>Bacillota</taxon>
        <taxon>Clostridia</taxon>
        <taxon>Lachnospirales</taxon>
        <taxon>Natranaerovirgaceae</taxon>
        <taxon>Natranaerovirga</taxon>
    </lineage>
</organism>
<evidence type="ECO:0000313" key="3">
    <source>
        <dbReference type="EMBL" id="TCT11675.1"/>
    </source>
</evidence>
<name>A0A4R3MIW1_9FIRM</name>
<reference evidence="3 4" key="1">
    <citation type="submission" date="2019-03" db="EMBL/GenBank/DDBJ databases">
        <title>Genomic Encyclopedia of Type Strains, Phase IV (KMG-IV): sequencing the most valuable type-strain genomes for metagenomic binning, comparative biology and taxonomic classification.</title>
        <authorList>
            <person name="Goeker M."/>
        </authorList>
    </citation>
    <scope>NUCLEOTIDE SEQUENCE [LARGE SCALE GENOMIC DNA]</scope>
    <source>
        <strain evidence="3 4">DSM 24629</strain>
    </source>
</reference>
<keyword evidence="4" id="KW-1185">Reference proteome</keyword>
<dbReference type="Proteomes" id="UP000294902">
    <property type="component" value="Unassembled WGS sequence"/>
</dbReference>
<keyword evidence="1" id="KW-0812">Transmembrane</keyword>
<evidence type="ECO:0000259" key="2">
    <source>
        <dbReference type="Pfam" id="PF07670"/>
    </source>
</evidence>
<feature type="transmembrane region" description="Helical" evidence="1">
    <location>
        <begin position="165"/>
        <end position="188"/>
    </location>
</feature>
<dbReference type="EMBL" id="SMAL01000015">
    <property type="protein sequence ID" value="TCT11675.1"/>
    <property type="molecule type" value="Genomic_DNA"/>
</dbReference>
<dbReference type="OrthoDB" id="9782481at2"/>
<proteinExistence type="predicted"/>
<feature type="transmembrane region" description="Helical" evidence="1">
    <location>
        <begin position="37"/>
        <end position="58"/>
    </location>
</feature>